<dbReference type="Proteomes" id="UP000828390">
    <property type="component" value="Unassembled WGS sequence"/>
</dbReference>
<comment type="caution">
    <text evidence="1">The sequence shown here is derived from an EMBL/GenBank/DDBJ whole genome shotgun (WGS) entry which is preliminary data.</text>
</comment>
<evidence type="ECO:0000313" key="2">
    <source>
        <dbReference type="Proteomes" id="UP000828390"/>
    </source>
</evidence>
<protein>
    <submittedName>
        <fullName evidence="1">Uncharacterized protein</fullName>
    </submittedName>
</protein>
<dbReference type="AlphaFoldDB" id="A0A9D3Z681"/>
<gene>
    <name evidence="1" type="ORF">DPMN_071175</name>
</gene>
<dbReference type="EMBL" id="JAIWYP010000014">
    <property type="protein sequence ID" value="KAH3711506.1"/>
    <property type="molecule type" value="Genomic_DNA"/>
</dbReference>
<name>A0A9D3Z681_DREPO</name>
<proteinExistence type="predicted"/>
<reference evidence="1" key="2">
    <citation type="submission" date="2020-11" db="EMBL/GenBank/DDBJ databases">
        <authorList>
            <person name="McCartney M.A."/>
            <person name="Auch B."/>
            <person name="Kono T."/>
            <person name="Mallez S."/>
            <person name="Becker A."/>
            <person name="Gohl D.M."/>
            <person name="Silverstein K.A.T."/>
            <person name="Koren S."/>
            <person name="Bechman K.B."/>
            <person name="Herman A."/>
            <person name="Abrahante J.E."/>
            <person name="Garbe J."/>
        </authorList>
    </citation>
    <scope>NUCLEOTIDE SEQUENCE</scope>
    <source>
        <strain evidence="1">Duluth1</strain>
        <tissue evidence="1">Whole animal</tissue>
    </source>
</reference>
<keyword evidence="2" id="KW-1185">Reference proteome</keyword>
<organism evidence="1 2">
    <name type="scientific">Dreissena polymorpha</name>
    <name type="common">Zebra mussel</name>
    <name type="synonym">Mytilus polymorpha</name>
    <dbReference type="NCBI Taxonomy" id="45954"/>
    <lineage>
        <taxon>Eukaryota</taxon>
        <taxon>Metazoa</taxon>
        <taxon>Spiralia</taxon>
        <taxon>Lophotrochozoa</taxon>
        <taxon>Mollusca</taxon>
        <taxon>Bivalvia</taxon>
        <taxon>Autobranchia</taxon>
        <taxon>Heteroconchia</taxon>
        <taxon>Euheterodonta</taxon>
        <taxon>Imparidentia</taxon>
        <taxon>Neoheterodontei</taxon>
        <taxon>Myida</taxon>
        <taxon>Dreissenoidea</taxon>
        <taxon>Dreissenidae</taxon>
        <taxon>Dreissena</taxon>
    </lineage>
</organism>
<evidence type="ECO:0000313" key="1">
    <source>
        <dbReference type="EMBL" id="KAH3711506.1"/>
    </source>
</evidence>
<reference evidence="1" key="1">
    <citation type="journal article" date="2019" name="bioRxiv">
        <title>The Genome of the Zebra Mussel, Dreissena polymorpha: A Resource for Invasive Species Research.</title>
        <authorList>
            <person name="McCartney M.A."/>
            <person name="Auch B."/>
            <person name="Kono T."/>
            <person name="Mallez S."/>
            <person name="Zhang Y."/>
            <person name="Obille A."/>
            <person name="Becker A."/>
            <person name="Abrahante J.E."/>
            <person name="Garbe J."/>
            <person name="Badalamenti J.P."/>
            <person name="Herman A."/>
            <person name="Mangelson H."/>
            <person name="Liachko I."/>
            <person name="Sullivan S."/>
            <person name="Sone E.D."/>
            <person name="Koren S."/>
            <person name="Silverstein K.A.T."/>
            <person name="Beckman K.B."/>
            <person name="Gohl D.M."/>
        </authorList>
    </citation>
    <scope>NUCLEOTIDE SEQUENCE</scope>
    <source>
        <strain evidence="1">Duluth1</strain>
        <tissue evidence="1">Whole animal</tissue>
    </source>
</reference>
<sequence length="123" mass="14001">MGTPIFRKGDLTVPANYCNPDLSLLPNHEKYRQRLGHKHLEHHGILTDSQHRNRERRTSESQYLLTLRVIALDLKDGDQINAVLLDVKSLGQPDHSKEAKKALLIATPLRLYLSHRGSFMALS</sequence>
<accession>A0A9D3Z681</accession>